<dbReference type="NCBIfam" id="TIGR04364">
    <property type="entry name" value="methyltran_FxLD"/>
    <property type="match status" value="1"/>
</dbReference>
<comment type="similarity">
    <text evidence="2">Belongs to the methyltransferase superfamily. L-isoaspartyl/D-aspartyl protein methyltransferase family.</text>
</comment>
<dbReference type="PANTHER" id="PTHR11579">
    <property type="entry name" value="PROTEIN-L-ISOASPARTATE O-METHYLTRANSFERASE"/>
    <property type="match status" value="1"/>
</dbReference>
<organism evidence="12 13">
    <name type="scientific">Kribbella caucasensis</name>
    <dbReference type="NCBI Taxonomy" id="2512215"/>
    <lineage>
        <taxon>Bacteria</taxon>
        <taxon>Bacillati</taxon>
        <taxon>Actinomycetota</taxon>
        <taxon>Actinomycetes</taxon>
        <taxon>Propionibacteriales</taxon>
        <taxon>Kribbellaceae</taxon>
        <taxon>Kribbella</taxon>
    </lineage>
</organism>
<dbReference type="GO" id="GO:0032259">
    <property type="term" value="P:methylation"/>
    <property type="evidence" value="ECO:0007669"/>
    <property type="project" value="UniProtKB-KW"/>
</dbReference>
<evidence type="ECO:0000313" key="12">
    <source>
        <dbReference type="EMBL" id="TDO48578.1"/>
    </source>
</evidence>
<evidence type="ECO:0000256" key="5">
    <source>
        <dbReference type="ARBA" id="ARBA00022490"/>
    </source>
</evidence>
<keyword evidence="8" id="KW-0949">S-adenosyl-L-methionine</keyword>
<evidence type="ECO:0000256" key="11">
    <source>
        <dbReference type="ARBA" id="ARBA00031350"/>
    </source>
</evidence>
<sequence>MDWSGSDPRYAGSLRSALTARLIDQGALRSGPIVAAFRTVPRHVFVPNVPPEVAYTDDVVLMKSDPTGAAISTVSQPAVVAMMLEQAAIEPGDRVLEIGSGGYNAALMSELAGLDGSVTTLDIDPEVTERARRTLTEAGYSRVRVVRADGEFGCPESAPYDLILITVTAGDIAPAWFDQLSAAGRLVVPLRLRGQTRSIAFDKNGDHLTGRSDVLCGFVSMQGAGANYERVLRLYEDKVVLRADEDQPIDIEPLEGVLLKPQTVEWSGILLDRNETFSNLDLWLACNFPEYCVLSVKRSAVKSGLVGPALRWGGSAVVEDETLGYLSSRPGPAKHLVELGARAHGPTAPALAANLVAQVRAWDKDYGHGRGPTFTAHPRSTPADELPIGTHITTRHTQLTISWP</sequence>
<dbReference type="GO" id="GO:0005737">
    <property type="term" value="C:cytoplasm"/>
    <property type="evidence" value="ECO:0007669"/>
    <property type="project" value="UniProtKB-SubCell"/>
</dbReference>
<evidence type="ECO:0000256" key="3">
    <source>
        <dbReference type="ARBA" id="ARBA00011890"/>
    </source>
</evidence>
<keyword evidence="6 12" id="KW-0489">Methyltransferase</keyword>
<evidence type="ECO:0000256" key="4">
    <source>
        <dbReference type="ARBA" id="ARBA00013346"/>
    </source>
</evidence>
<dbReference type="InterPro" id="IPR027573">
    <property type="entry name" value="Methyltran_FxLD"/>
</dbReference>
<evidence type="ECO:0000256" key="8">
    <source>
        <dbReference type="ARBA" id="ARBA00022691"/>
    </source>
</evidence>
<dbReference type="RefSeq" id="WP_133800991.1">
    <property type="nucleotide sequence ID" value="NZ_SNWQ01000007.1"/>
</dbReference>
<evidence type="ECO:0000256" key="7">
    <source>
        <dbReference type="ARBA" id="ARBA00022679"/>
    </source>
</evidence>
<dbReference type="GO" id="GO:0004719">
    <property type="term" value="F:protein-L-isoaspartate (D-aspartate) O-methyltransferase activity"/>
    <property type="evidence" value="ECO:0007669"/>
    <property type="project" value="UniProtKB-EC"/>
</dbReference>
<dbReference type="EMBL" id="SNWQ01000007">
    <property type="protein sequence ID" value="TDO48578.1"/>
    <property type="molecule type" value="Genomic_DNA"/>
</dbReference>
<dbReference type="EC" id="2.1.1.77" evidence="3"/>
<evidence type="ECO:0000256" key="9">
    <source>
        <dbReference type="ARBA" id="ARBA00030757"/>
    </source>
</evidence>
<evidence type="ECO:0000256" key="6">
    <source>
        <dbReference type="ARBA" id="ARBA00022603"/>
    </source>
</evidence>
<evidence type="ECO:0000256" key="2">
    <source>
        <dbReference type="ARBA" id="ARBA00005369"/>
    </source>
</evidence>
<evidence type="ECO:0000313" key="13">
    <source>
        <dbReference type="Proteomes" id="UP000295388"/>
    </source>
</evidence>
<gene>
    <name evidence="12" type="ORF">EV643_107207</name>
</gene>
<dbReference type="SUPFAM" id="SSF53335">
    <property type="entry name" value="S-adenosyl-L-methionine-dependent methyltransferases"/>
    <property type="match status" value="1"/>
</dbReference>
<protein>
    <recommendedName>
        <fullName evidence="4">Protein-L-isoaspartate O-methyltransferase</fullName>
        <ecNumber evidence="3">2.1.1.77</ecNumber>
    </recommendedName>
    <alternativeName>
        <fullName evidence="11">L-isoaspartyl protein carboxyl methyltransferase</fullName>
    </alternativeName>
    <alternativeName>
        <fullName evidence="9">Protein L-isoaspartyl methyltransferase</fullName>
    </alternativeName>
    <alternativeName>
        <fullName evidence="10">Protein-beta-aspartate methyltransferase</fullName>
    </alternativeName>
</protein>
<dbReference type="CDD" id="cd02440">
    <property type="entry name" value="AdoMet_MTases"/>
    <property type="match status" value="1"/>
</dbReference>
<dbReference type="AlphaFoldDB" id="A0A4R6KDS1"/>
<dbReference type="InterPro" id="IPR029063">
    <property type="entry name" value="SAM-dependent_MTases_sf"/>
</dbReference>
<evidence type="ECO:0000256" key="1">
    <source>
        <dbReference type="ARBA" id="ARBA00004496"/>
    </source>
</evidence>
<reference evidence="12 13" key="1">
    <citation type="submission" date="2019-03" db="EMBL/GenBank/DDBJ databases">
        <title>Genomic Encyclopedia of Type Strains, Phase III (KMG-III): the genomes of soil and plant-associated and newly described type strains.</title>
        <authorList>
            <person name="Whitman W."/>
        </authorList>
    </citation>
    <scope>NUCLEOTIDE SEQUENCE [LARGE SCALE GENOMIC DNA]</scope>
    <source>
        <strain evidence="12 13">VKM Ac-2527</strain>
    </source>
</reference>
<dbReference type="Pfam" id="PF01135">
    <property type="entry name" value="PCMT"/>
    <property type="match status" value="1"/>
</dbReference>
<dbReference type="OrthoDB" id="4035289at2"/>
<proteinExistence type="inferred from homology"/>
<keyword evidence="7 12" id="KW-0808">Transferase</keyword>
<dbReference type="Gene3D" id="3.40.50.150">
    <property type="entry name" value="Vaccinia Virus protein VP39"/>
    <property type="match status" value="1"/>
</dbReference>
<accession>A0A4R6KDS1</accession>
<comment type="caution">
    <text evidence="12">The sequence shown here is derived from an EMBL/GenBank/DDBJ whole genome shotgun (WGS) entry which is preliminary data.</text>
</comment>
<comment type="subcellular location">
    <subcellularLocation>
        <location evidence="1">Cytoplasm</location>
    </subcellularLocation>
</comment>
<evidence type="ECO:0000256" key="10">
    <source>
        <dbReference type="ARBA" id="ARBA00031323"/>
    </source>
</evidence>
<dbReference type="PANTHER" id="PTHR11579:SF0">
    <property type="entry name" value="PROTEIN-L-ISOASPARTATE(D-ASPARTATE) O-METHYLTRANSFERASE"/>
    <property type="match status" value="1"/>
</dbReference>
<keyword evidence="13" id="KW-1185">Reference proteome</keyword>
<dbReference type="Proteomes" id="UP000295388">
    <property type="component" value="Unassembled WGS sequence"/>
</dbReference>
<keyword evidence="5" id="KW-0963">Cytoplasm</keyword>
<name>A0A4R6KDS1_9ACTN</name>
<dbReference type="InterPro" id="IPR000682">
    <property type="entry name" value="PCMT"/>
</dbReference>